<dbReference type="SUPFAM" id="SSF48403">
    <property type="entry name" value="Ankyrin repeat"/>
    <property type="match status" value="1"/>
</dbReference>
<evidence type="ECO:0000256" key="1">
    <source>
        <dbReference type="ARBA" id="ARBA00022737"/>
    </source>
</evidence>
<dbReference type="CDD" id="cd03716">
    <property type="entry name" value="SOCS_ASB_like"/>
    <property type="match status" value="1"/>
</dbReference>
<dbReference type="InterPro" id="IPR036770">
    <property type="entry name" value="Ankyrin_rpt-contain_sf"/>
</dbReference>
<keyword evidence="6" id="KW-1185">Reference proteome</keyword>
<protein>
    <recommendedName>
        <fullName evidence="4">SOCS box domain-containing protein</fullName>
    </recommendedName>
</protein>
<dbReference type="InterPro" id="IPR002110">
    <property type="entry name" value="Ankyrin_rpt"/>
</dbReference>
<evidence type="ECO:0000313" key="5">
    <source>
        <dbReference type="EMBL" id="CAH1790766.1"/>
    </source>
</evidence>
<organism evidence="5 6">
    <name type="scientific">Owenia fusiformis</name>
    <name type="common">Polychaete worm</name>
    <dbReference type="NCBI Taxonomy" id="6347"/>
    <lineage>
        <taxon>Eukaryota</taxon>
        <taxon>Metazoa</taxon>
        <taxon>Spiralia</taxon>
        <taxon>Lophotrochozoa</taxon>
        <taxon>Annelida</taxon>
        <taxon>Polychaeta</taxon>
        <taxon>Sedentaria</taxon>
        <taxon>Canalipalpata</taxon>
        <taxon>Sabellida</taxon>
        <taxon>Oweniida</taxon>
        <taxon>Oweniidae</taxon>
        <taxon>Owenia</taxon>
    </lineage>
</organism>
<name>A0A8S4PC13_OWEFU</name>
<dbReference type="Pfam" id="PF07525">
    <property type="entry name" value="SOCS_box"/>
    <property type="match status" value="1"/>
</dbReference>
<dbReference type="Pfam" id="PF12796">
    <property type="entry name" value="Ank_2"/>
    <property type="match status" value="4"/>
</dbReference>
<dbReference type="PANTHER" id="PTHR24188">
    <property type="entry name" value="ANKYRIN REPEAT PROTEIN"/>
    <property type="match status" value="1"/>
</dbReference>
<accession>A0A8S4PC13</accession>
<evidence type="ECO:0000259" key="4">
    <source>
        <dbReference type="PROSITE" id="PS50225"/>
    </source>
</evidence>
<feature type="repeat" description="ANK" evidence="3">
    <location>
        <begin position="384"/>
        <end position="416"/>
    </location>
</feature>
<dbReference type="Gene3D" id="1.25.40.20">
    <property type="entry name" value="Ankyrin repeat-containing domain"/>
    <property type="match status" value="4"/>
</dbReference>
<dbReference type="PANTHER" id="PTHR24188:SF29">
    <property type="entry name" value="GH09064P"/>
    <property type="match status" value="1"/>
</dbReference>
<dbReference type="SMART" id="SM00248">
    <property type="entry name" value="ANK"/>
    <property type="match status" value="12"/>
</dbReference>
<feature type="repeat" description="ANK" evidence="3">
    <location>
        <begin position="315"/>
        <end position="343"/>
    </location>
</feature>
<comment type="caution">
    <text evidence="5">The sequence shown here is derived from an EMBL/GenBank/DDBJ whole genome shotgun (WGS) entry which is preliminary data.</text>
</comment>
<dbReference type="PROSITE" id="PS50225">
    <property type="entry name" value="SOCS"/>
    <property type="match status" value="1"/>
</dbReference>
<feature type="repeat" description="ANK" evidence="3">
    <location>
        <begin position="417"/>
        <end position="449"/>
    </location>
</feature>
<feature type="repeat" description="ANK" evidence="3">
    <location>
        <begin position="450"/>
        <end position="482"/>
    </location>
</feature>
<evidence type="ECO:0000256" key="2">
    <source>
        <dbReference type="ARBA" id="ARBA00023043"/>
    </source>
</evidence>
<feature type="repeat" description="ANK" evidence="3">
    <location>
        <begin position="483"/>
        <end position="515"/>
    </location>
</feature>
<dbReference type="PRINTS" id="PR01415">
    <property type="entry name" value="ANKYRIN"/>
</dbReference>
<dbReference type="InterPro" id="IPR001496">
    <property type="entry name" value="SOCS_box"/>
</dbReference>
<feature type="repeat" description="ANK" evidence="3">
    <location>
        <begin position="351"/>
        <end position="383"/>
    </location>
</feature>
<feature type="repeat" description="ANK" evidence="3">
    <location>
        <begin position="516"/>
        <end position="548"/>
    </location>
</feature>
<proteinExistence type="predicted"/>
<sequence length="669" mass="74047">MDRNKLACVQLIERNPVSALLTMANHVDGGLDFDTDSDSSDDEFEEGQLDMLPPIAGWHCSEASEESQEHLEKLKQLTSDDKEKLKQLYRLLCSGSMELKALILNGTLSLNVAFYLKSKSDSNGGCYCGHYFESGHNHYVEKYLDRLDSGCCECLEVEGEAQQGGGDGGDNDFQIAVVYPLHVVARHGHTWLVQLLVEQGCNTSVQTKILRKTPLHLAIEHNQLDSLKVLVEHSTVETCNIQDYHGHSPLILTAKKLYYGFHHQMLDLLLNKGCDTNMRNQRGETALLILVCDNSTYSIQKLIDHGADVNICSKRGIAPLTYAVRNNKLENVVTLIKAGCDVNKPAIAIQGSDFPLHMAVNYGNVECVKLLLDAGADTNVKGESGYTPLHAAAISNFVQICEELLVKGSNVNIQNKHGYTPLHLAAWDGHFEIVKLLLDNGALHDTRTDDKNTQLALAAHGNHSNIIDLLLTQGCDVNNADKDNDTPLMYCTYNGDLESCKKLIEHGANINFRNVQNTTALWNAVQMNHPKVVQLLLENNADLDVASRGIDQHAQSIGVVLIYENPVTPFLAACKNNEPKLAKLLALAGCRISEDDLKELLAIVSAMEQSQSQLRDSMTKLYDFCCNPRTLKRITRRAVRQCLGANIGEKVLTLEIPLCLRDFITLKEV</sequence>
<evidence type="ECO:0000256" key="3">
    <source>
        <dbReference type="PROSITE-ProRule" id="PRU00023"/>
    </source>
</evidence>
<dbReference type="EMBL" id="CAIIXF020000008">
    <property type="protein sequence ID" value="CAH1790766.1"/>
    <property type="molecule type" value="Genomic_DNA"/>
</dbReference>
<dbReference type="PROSITE" id="PS50088">
    <property type="entry name" value="ANK_REPEAT"/>
    <property type="match status" value="10"/>
</dbReference>
<evidence type="ECO:0000313" key="6">
    <source>
        <dbReference type="Proteomes" id="UP000749559"/>
    </source>
</evidence>
<feature type="repeat" description="ANK" evidence="3">
    <location>
        <begin position="245"/>
        <end position="281"/>
    </location>
</feature>
<dbReference type="Proteomes" id="UP000749559">
    <property type="component" value="Unassembled WGS sequence"/>
</dbReference>
<feature type="repeat" description="ANK" evidence="3">
    <location>
        <begin position="180"/>
        <end position="208"/>
    </location>
</feature>
<feature type="domain" description="SOCS box" evidence="4">
    <location>
        <begin position="627"/>
        <end position="669"/>
    </location>
</feature>
<dbReference type="AlphaFoldDB" id="A0A8S4PC13"/>
<gene>
    <name evidence="5" type="ORF">OFUS_LOCUS15937</name>
</gene>
<dbReference type="OrthoDB" id="426293at2759"/>
<feature type="repeat" description="ANK" evidence="3">
    <location>
        <begin position="282"/>
        <end position="314"/>
    </location>
</feature>
<keyword evidence="2 3" id="KW-0040">ANK repeat</keyword>
<keyword evidence="1" id="KW-0677">Repeat</keyword>
<dbReference type="SMART" id="SM00969">
    <property type="entry name" value="SOCS_box"/>
    <property type="match status" value="1"/>
</dbReference>
<reference evidence="5" key="1">
    <citation type="submission" date="2022-03" db="EMBL/GenBank/DDBJ databases">
        <authorList>
            <person name="Martin C."/>
        </authorList>
    </citation>
    <scope>NUCLEOTIDE SEQUENCE</scope>
</reference>
<dbReference type="PROSITE" id="PS50297">
    <property type="entry name" value="ANK_REP_REGION"/>
    <property type="match status" value="7"/>
</dbReference>